<evidence type="ECO:0000313" key="2">
    <source>
        <dbReference type="Proteomes" id="UP000253250"/>
    </source>
</evidence>
<sequence>MPMVMARDTIPVVGPTIPWAQGRIAWQSSRKAGERRGPDAVMFPGKRVVITVVANAPRHPDMSFETGGLTNPTVCVSQGAHVTLKVINMDYGPGMVHGLVITSAKPPYPLQIGRHPPHMLARIAALAPRSSSRLHAARYAEATVHFVARRPGQYYYVCPIPGHALAFHMYGRFIVKRAPMPPRP</sequence>
<dbReference type="Gene3D" id="2.60.40.420">
    <property type="entry name" value="Cupredoxins - blue copper proteins"/>
    <property type="match status" value="1"/>
</dbReference>
<protein>
    <recommendedName>
        <fullName evidence="3">Blue (type 1) copper domain-containing protein</fullName>
    </recommendedName>
</protein>
<dbReference type="AlphaFoldDB" id="A0A368HIC2"/>
<dbReference type="SUPFAM" id="SSF49503">
    <property type="entry name" value="Cupredoxins"/>
    <property type="match status" value="1"/>
</dbReference>
<name>A0A368HIC2_9GAMM</name>
<organism evidence="1 2">
    <name type="scientific">Acidiferrobacter thiooxydans</name>
    <dbReference type="NCBI Taxonomy" id="163359"/>
    <lineage>
        <taxon>Bacteria</taxon>
        <taxon>Pseudomonadati</taxon>
        <taxon>Pseudomonadota</taxon>
        <taxon>Gammaproteobacteria</taxon>
        <taxon>Acidiferrobacterales</taxon>
        <taxon>Acidiferrobacteraceae</taxon>
        <taxon>Acidiferrobacter</taxon>
    </lineage>
</organism>
<evidence type="ECO:0008006" key="3">
    <source>
        <dbReference type="Google" id="ProtNLM"/>
    </source>
</evidence>
<keyword evidence="2" id="KW-1185">Reference proteome</keyword>
<evidence type="ECO:0000313" key="1">
    <source>
        <dbReference type="EMBL" id="RCN56797.1"/>
    </source>
</evidence>
<dbReference type="OrthoDB" id="7408985at2"/>
<gene>
    <name evidence="1" type="ORF">C4900_13645</name>
</gene>
<reference evidence="1 2" key="1">
    <citation type="submission" date="2018-02" db="EMBL/GenBank/DDBJ databases">
        <title>Insights into the biology of acidophilic members of the Acidiferrobacteraceae family derived from comparative genomic analyses.</title>
        <authorList>
            <person name="Issotta F."/>
            <person name="Thyssen C."/>
            <person name="Mena C."/>
            <person name="Moya A."/>
            <person name="Bellenberg S."/>
            <person name="Sproer C."/>
            <person name="Covarrubias P.C."/>
            <person name="Sand W."/>
            <person name="Quatrini R."/>
            <person name="Vera M."/>
        </authorList>
    </citation>
    <scope>NUCLEOTIDE SEQUENCE [LARGE SCALE GENOMIC DNA]</scope>
    <source>
        <strain evidence="2">m-1</strain>
    </source>
</reference>
<dbReference type="EMBL" id="PSYR01000002">
    <property type="protein sequence ID" value="RCN56797.1"/>
    <property type="molecule type" value="Genomic_DNA"/>
</dbReference>
<dbReference type="Proteomes" id="UP000253250">
    <property type="component" value="Unassembled WGS sequence"/>
</dbReference>
<dbReference type="RefSeq" id="WP_147267194.1">
    <property type="nucleotide sequence ID" value="NZ_CP080624.1"/>
</dbReference>
<proteinExistence type="predicted"/>
<dbReference type="InterPro" id="IPR008972">
    <property type="entry name" value="Cupredoxin"/>
</dbReference>
<accession>A0A368HIC2</accession>
<comment type="caution">
    <text evidence="1">The sequence shown here is derived from an EMBL/GenBank/DDBJ whole genome shotgun (WGS) entry which is preliminary data.</text>
</comment>